<dbReference type="PROSITE" id="PS50112">
    <property type="entry name" value="PAS"/>
    <property type="match status" value="2"/>
</dbReference>
<keyword evidence="14" id="KW-1185">Reference proteome</keyword>
<feature type="coiled-coil region" evidence="8">
    <location>
        <begin position="735"/>
        <end position="772"/>
    </location>
</feature>
<dbReference type="InterPro" id="IPR003018">
    <property type="entry name" value="GAF"/>
</dbReference>
<gene>
    <name evidence="13" type="ORF">NIES267_15130</name>
</gene>
<dbReference type="SMART" id="SM00086">
    <property type="entry name" value="PAC"/>
    <property type="match status" value="4"/>
</dbReference>
<dbReference type="PANTHER" id="PTHR43304">
    <property type="entry name" value="PHYTOCHROME-LIKE PROTEIN CPH1"/>
    <property type="match status" value="1"/>
</dbReference>
<feature type="domain" description="Phytochrome chromophore attachment site" evidence="9">
    <location>
        <begin position="588"/>
        <end position="724"/>
    </location>
</feature>
<dbReference type="PROSITE" id="PS50109">
    <property type="entry name" value="HIS_KIN"/>
    <property type="match status" value="1"/>
</dbReference>
<dbReference type="InterPro" id="IPR005467">
    <property type="entry name" value="His_kinase_dom"/>
</dbReference>
<comment type="catalytic activity">
    <reaction evidence="1">
        <text>ATP + protein L-histidine = ADP + protein N-phospho-L-histidine.</text>
        <dbReference type="EC" id="2.7.13.3"/>
    </reaction>
</comment>
<dbReference type="SMART" id="SM00091">
    <property type="entry name" value="PAS"/>
    <property type="match status" value="4"/>
</dbReference>
<dbReference type="SMART" id="SM00387">
    <property type="entry name" value="HATPase_c"/>
    <property type="match status" value="1"/>
</dbReference>
<dbReference type="PROSITE" id="PS50113">
    <property type="entry name" value="PAC"/>
    <property type="match status" value="2"/>
</dbReference>
<dbReference type="InterPro" id="IPR035965">
    <property type="entry name" value="PAS-like_dom_sf"/>
</dbReference>
<dbReference type="EC" id="2.7.13.3" evidence="3"/>
<dbReference type="InterPro" id="IPR013655">
    <property type="entry name" value="PAS_fold_3"/>
</dbReference>
<dbReference type="Gene3D" id="3.30.450.40">
    <property type="match status" value="1"/>
</dbReference>
<dbReference type="InterPro" id="IPR003594">
    <property type="entry name" value="HATPase_dom"/>
</dbReference>
<evidence type="ECO:0000256" key="3">
    <source>
        <dbReference type="ARBA" id="ARBA00012438"/>
    </source>
</evidence>
<keyword evidence="4" id="KW-0597">Phosphoprotein</keyword>
<evidence type="ECO:0000313" key="14">
    <source>
        <dbReference type="Proteomes" id="UP000218418"/>
    </source>
</evidence>
<evidence type="ECO:0000256" key="8">
    <source>
        <dbReference type="SAM" id="Coils"/>
    </source>
</evidence>
<organism evidence="13 14">
    <name type="scientific">Calothrix parasitica NIES-267</name>
    <dbReference type="NCBI Taxonomy" id="1973488"/>
    <lineage>
        <taxon>Bacteria</taxon>
        <taxon>Bacillati</taxon>
        <taxon>Cyanobacteriota</taxon>
        <taxon>Cyanophyceae</taxon>
        <taxon>Nostocales</taxon>
        <taxon>Calotrichaceae</taxon>
        <taxon>Calothrix</taxon>
    </lineage>
</organism>
<dbReference type="InterPro" id="IPR013656">
    <property type="entry name" value="PAS_4"/>
</dbReference>
<evidence type="ECO:0000313" key="13">
    <source>
        <dbReference type="EMBL" id="BAY82035.1"/>
    </source>
</evidence>
<evidence type="ECO:0000259" key="10">
    <source>
        <dbReference type="PROSITE" id="PS50109"/>
    </source>
</evidence>
<keyword evidence="7" id="KW-0902">Two-component regulatory system</keyword>
<dbReference type="InterPro" id="IPR036097">
    <property type="entry name" value="HisK_dim/P_sf"/>
</dbReference>
<feature type="domain" description="Histidine kinase" evidence="10">
    <location>
        <begin position="781"/>
        <end position="1034"/>
    </location>
</feature>
<dbReference type="InterPro" id="IPR036890">
    <property type="entry name" value="HATPase_C_sf"/>
</dbReference>
<protein>
    <recommendedName>
        <fullName evidence="3">histidine kinase</fullName>
        <ecNumber evidence="3">2.7.13.3</ecNumber>
    </recommendedName>
</protein>
<dbReference type="PANTHER" id="PTHR43304:SF1">
    <property type="entry name" value="PAC DOMAIN-CONTAINING PROTEIN"/>
    <property type="match status" value="1"/>
</dbReference>
<dbReference type="SMART" id="SM00065">
    <property type="entry name" value="GAF"/>
    <property type="match status" value="1"/>
</dbReference>
<dbReference type="SUPFAM" id="SSF55874">
    <property type="entry name" value="ATPase domain of HSP90 chaperone/DNA topoisomerase II/histidine kinase"/>
    <property type="match status" value="1"/>
</dbReference>
<dbReference type="SUPFAM" id="SSF47384">
    <property type="entry name" value="Homodimeric domain of signal transducing histidine kinase"/>
    <property type="match status" value="1"/>
</dbReference>
<dbReference type="Pfam" id="PF13426">
    <property type="entry name" value="PAS_9"/>
    <property type="match status" value="1"/>
</dbReference>
<dbReference type="OrthoDB" id="500279at2"/>
<dbReference type="SUPFAM" id="SSF55785">
    <property type="entry name" value="PYP-like sensor domain (PAS domain)"/>
    <property type="match status" value="4"/>
</dbReference>
<dbReference type="Pfam" id="PF02518">
    <property type="entry name" value="HATPase_c"/>
    <property type="match status" value="1"/>
</dbReference>
<keyword evidence="6 13" id="KW-0418">Kinase</keyword>
<dbReference type="InterPro" id="IPR029016">
    <property type="entry name" value="GAF-like_dom_sf"/>
</dbReference>
<evidence type="ECO:0000256" key="6">
    <source>
        <dbReference type="ARBA" id="ARBA00022777"/>
    </source>
</evidence>
<dbReference type="Gene3D" id="3.30.565.10">
    <property type="entry name" value="Histidine kinase-like ATPase, C-terminal domain"/>
    <property type="match status" value="1"/>
</dbReference>
<evidence type="ECO:0000256" key="4">
    <source>
        <dbReference type="ARBA" id="ARBA00022553"/>
    </source>
</evidence>
<dbReference type="Pfam" id="PF08448">
    <property type="entry name" value="PAS_4"/>
    <property type="match status" value="1"/>
</dbReference>
<dbReference type="InterPro" id="IPR000014">
    <property type="entry name" value="PAS"/>
</dbReference>
<name>A0A1Z4LLE3_9CYAN</name>
<evidence type="ECO:0000259" key="9">
    <source>
        <dbReference type="PROSITE" id="PS50046"/>
    </source>
</evidence>
<dbReference type="Gene3D" id="1.10.287.130">
    <property type="match status" value="1"/>
</dbReference>
<accession>A0A1Z4LLE3</accession>
<dbReference type="Gene3D" id="3.30.450.20">
    <property type="entry name" value="PAS domain"/>
    <property type="match status" value="4"/>
</dbReference>
<dbReference type="InterPro" id="IPR003661">
    <property type="entry name" value="HisK_dim/P_dom"/>
</dbReference>
<dbReference type="InterPro" id="IPR000700">
    <property type="entry name" value="PAS-assoc_C"/>
</dbReference>
<keyword evidence="8" id="KW-0175">Coiled coil</keyword>
<feature type="domain" description="PAC" evidence="12">
    <location>
        <begin position="385"/>
        <end position="436"/>
    </location>
</feature>
<dbReference type="Pfam" id="PF01590">
    <property type="entry name" value="GAF"/>
    <property type="match status" value="1"/>
</dbReference>
<dbReference type="Pfam" id="PF08447">
    <property type="entry name" value="PAS_3"/>
    <property type="match status" value="2"/>
</dbReference>
<dbReference type="EMBL" id="AP018227">
    <property type="protein sequence ID" value="BAY82035.1"/>
    <property type="molecule type" value="Genomic_DNA"/>
</dbReference>
<dbReference type="NCBIfam" id="TIGR00229">
    <property type="entry name" value="sensory_box"/>
    <property type="match status" value="3"/>
</dbReference>
<proteinExistence type="inferred from homology"/>
<feature type="domain" description="PAS" evidence="11">
    <location>
        <begin position="329"/>
        <end position="382"/>
    </location>
</feature>
<evidence type="ECO:0000256" key="7">
    <source>
        <dbReference type="ARBA" id="ARBA00023012"/>
    </source>
</evidence>
<feature type="coiled-coil region" evidence="8">
    <location>
        <begin position="257"/>
        <end position="316"/>
    </location>
</feature>
<dbReference type="CDD" id="cd00130">
    <property type="entry name" value="PAS"/>
    <property type="match status" value="3"/>
</dbReference>
<reference evidence="13 14" key="1">
    <citation type="submission" date="2017-06" db="EMBL/GenBank/DDBJ databases">
        <title>Genome sequencing of cyanobaciteial culture collection at National Institute for Environmental Studies (NIES).</title>
        <authorList>
            <person name="Hirose Y."/>
            <person name="Shimura Y."/>
            <person name="Fujisawa T."/>
            <person name="Nakamura Y."/>
            <person name="Kawachi M."/>
        </authorList>
    </citation>
    <scope>NUCLEOTIDE SEQUENCE [LARGE SCALE GENOMIC DNA]</scope>
    <source>
        <strain evidence="13 14">NIES-267</strain>
    </source>
</reference>
<evidence type="ECO:0000256" key="5">
    <source>
        <dbReference type="ARBA" id="ARBA00022679"/>
    </source>
</evidence>
<sequence length="1038" mass="118048">MHLPVQSENSSQLLQVLLKHLPVAVAMFDTQMCLMAASHKWLSDYGLNSECCIGRCYYEIFPQSSDRWKMIHQRCLTGAVASCEADKITNIDGEIEWIKWECRPWNGDNGEIKGIIFSSEKVTEQMLCNEALTASERRFRKLAATVPGVIYQFRLDATGEISFPYISPGCRRFLEIEPHKVEQDFSVVFDLIHPDDRDSYLESMRLSADTLLPWVWEGRIVTSLAGKCKWVRCVLRPERQTGCDILWGGLMIDISDKIQIEEKLRQYQQDLESKVKSRTAELESANQQLQTQITGRQQAEESLHKTEARLEKLAANIPGMIYQYTLCPDGSNYFSYVSPGCYELFELKPERIQGNARSIFDQIHPDDLPILQQSIATSAQNLQLWKHEWRITTSSGELKWLKGHARPEKQANGDIVWDGMVMDITELKQAEDDVQKFVSLIENSSDFIAIASLDTQTLFLNEAGKKLVGINSTEEYRKTTIADYHTPEDWEYFEKNMVPIIQRTGRWQGEFRFQHCKTGELIPIDYNVFVIKDQKTEKPIAFATVTRDISARKQAETAIKESESKYKELARREKLLNNLASQIRESLNLNTVLQIAIQQIRDLLNIDRCSFSWFNPNAEPPIWETIEESKNSSLPSLLGRHSIDKVGPVTELFINQEVLKIDDASKCEEPVHRKFLESLGIKSEIVLPIQTRSGQIGVIVCGHWAKTRPWTDSEVELLQAVVDQLAIAINQADLYAETQQTALNAQKQAQQIEQTLQQLQKAQSQLVQSEKMSGLGQLVAGVAHEINNPVNFIYGNLVHANNYTKDILGLLKLYEEEYPEPTSEIEEEIEAIDVDFLASDLPKLMKSMMVGAERIREIVQSLRTFSRLDEAEMKTVDIHEGIESTLMILQHRLKPKQEHHGIEVIKKYENLPKVVCFPGQLNQVFMNLITNAIDALEEGLCENQVSKPIITITTEILDNDCVGIHIIDNGTGIPEEVQRRLFDPFFTTKPIGVGTGLGLSISYQIVVDRHGGQLSCFSKLREGTEFVIKIPITQPNNS</sequence>
<dbReference type="Proteomes" id="UP000218418">
    <property type="component" value="Chromosome"/>
</dbReference>
<dbReference type="PRINTS" id="PR00344">
    <property type="entry name" value="BCTRLSENSOR"/>
</dbReference>
<feature type="coiled-coil region" evidence="8">
    <location>
        <begin position="552"/>
        <end position="579"/>
    </location>
</feature>
<dbReference type="SUPFAM" id="SSF55781">
    <property type="entry name" value="GAF domain-like"/>
    <property type="match status" value="1"/>
</dbReference>
<feature type="domain" description="PAC" evidence="12">
    <location>
        <begin position="507"/>
        <end position="561"/>
    </location>
</feature>
<evidence type="ECO:0000256" key="2">
    <source>
        <dbReference type="ARBA" id="ARBA00006402"/>
    </source>
</evidence>
<dbReference type="InterPro" id="IPR001610">
    <property type="entry name" value="PAC"/>
</dbReference>
<keyword evidence="5" id="KW-0808">Transferase</keyword>
<dbReference type="InterPro" id="IPR016132">
    <property type="entry name" value="Phyto_chromo_attachment"/>
</dbReference>
<dbReference type="GO" id="GO:0000155">
    <property type="term" value="F:phosphorelay sensor kinase activity"/>
    <property type="evidence" value="ECO:0007669"/>
    <property type="project" value="InterPro"/>
</dbReference>
<evidence type="ECO:0000256" key="1">
    <source>
        <dbReference type="ARBA" id="ARBA00000085"/>
    </source>
</evidence>
<dbReference type="CDD" id="cd00082">
    <property type="entry name" value="HisKA"/>
    <property type="match status" value="1"/>
</dbReference>
<evidence type="ECO:0000259" key="11">
    <source>
        <dbReference type="PROSITE" id="PS50112"/>
    </source>
</evidence>
<dbReference type="InterPro" id="IPR052162">
    <property type="entry name" value="Sensor_kinase/Photoreceptor"/>
</dbReference>
<comment type="similarity">
    <text evidence="2">In the N-terminal section; belongs to the phytochrome family.</text>
</comment>
<dbReference type="AlphaFoldDB" id="A0A1Z4LLE3"/>
<dbReference type="InterPro" id="IPR004358">
    <property type="entry name" value="Sig_transdc_His_kin-like_C"/>
</dbReference>
<evidence type="ECO:0000259" key="12">
    <source>
        <dbReference type="PROSITE" id="PS50113"/>
    </source>
</evidence>
<feature type="domain" description="PAS" evidence="11">
    <location>
        <begin position="433"/>
        <end position="504"/>
    </location>
</feature>
<dbReference type="PROSITE" id="PS50046">
    <property type="entry name" value="PHYTOCHROME_2"/>
    <property type="match status" value="1"/>
</dbReference>